<evidence type="ECO:0000256" key="2">
    <source>
        <dbReference type="ARBA" id="ARBA00022491"/>
    </source>
</evidence>
<dbReference type="EMBL" id="GEDC01002260">
    <property type="protein sequence ID" value="JAS35038.1"/>
    <property type="molecule type" value="Transcribed_RNA"/>
</dbReference>
<gene>
    <name evidence="6" type="ORF">g.6919</name>
</gene>
<evidence type="ECO:0000256" key="1">
    <source>
        <dbReference type="ARBA" id="ARBA00004123"/>
    </source>
</evidence>
<protein>
    <recommendedName>
        <fullName evidence="7">Sin3 histone deacetylase corepressor complex component SDS3</fullName>
    </recommendedName>
</protein>
<dbReference type="GO" id="GO:0005654">
    <property type="term" value="C:nucleoplasm"/>
    <property type="evidence" value="ECO:0007669"/>
    <property type="project" value="UniProtKB-ARBA"/>
</dbReference>
<keyword evidence="3" id="KW-0805">Transcription regulation</keyword>
<accession>A0A1B6EAS0</accession>
<organism evidence="6">
    <name type="scientific">Clastoptera arizonana</name>
    <name type="common">Arizona spittle bug</name>
    <dbReference type="NCBI Taxonomy" id="38151"/>
    <lineage>
        <taxon>Eukaryota</taxon>
        <taxon>Metazoa</taxon>
        <taxon>Ecdysozoa</taxon>
        <taxon>Arthropoda</taxon>
        <taxon>Hexapoda</taxon>
        <taxon>Insecta</taxon>
        <taxon>Pterygota</taxon>
        <taxon>Neoptera</taxon>
        <taxon>Paraneoptera</taxon>
        <taxon>Hemiptera</taxon>
        <taxon>Auchenorrhyncha</taxon>
        <taxon>Cercopoidea</taxon>
        <taxon>Clastopteridae</taxon>
        <taxon>Clastoptera</taxon>
    </lineage>
</organism>
<feature type="non-terminal residue" evidence="6">
    <location>
        <position position="1"/>
    </location>
</feature>
<dbReference type="GO" id="GO:0010468">
    <property type="term" value="P:regulation of gene expression"/>
    <property type="evidence" value="ECO:0007669"/>
    <property type="project" value="UniProtKB-ARBA"/>
</dbReference>
<dbReference type="PANTHER" id="PTHR21964">
    <property type="entry name" value="BREAST CANCER METASTASIS-SUPPRESSOR 1"/>
    <property type="match status" value="1"/>
</dbReference>
<evidence type="ECO:0000313" key="6">
    <source>
        <dbReference type="EMBL" id="JAS35038.1"/>
    </source>
</evidence>
<sequence length="125" mass="13996">RRGKSALNSSNINMLLEEKDIESDLKAINRPKMGHLMRKQSNSAISDNSLSETRIEDGKLLYERRWFHRGQPVYIEGKDLGRVPAIISAIGSDTISVKKIVDSSKVKICTSQLSQGKISIKRRAS</sequence>
<reference evidence="6" key="1">
    <citation type="submission" date="2015-12" db="EMBL/GenBank/DDBJ databases">
        <title>De novo transcriptome assembly of four potential Pierce s Disease insect vectors from Arizona vineyards.</title>
        <authorList>
            <person name="Tassone E.E."/>
        </authorList>
    </citation>
    <scope>NUCLEOTIDE SEQUENCE</scope>
</reference>
<evidence type="ECO:0000256" key="4">
    <source>
        <dbReference type="ARBA" id="ARBA00023163"/>
    </source>
</evidence>
<evidence type="ECO:0008006" key="7">
    <source>
        <dbReference type="Google" id="ProtNLM"/>
    </source>
</evidence>
<keyword evidence="5" id="KW-0539">Nucleus</keyword>
<comment type="subcellular location">
    <subcellularLocation>
        <location evidence="1">Nucleus</location>
    </subcellularLocation>
</comment>
<keyword evidence="4" id="KW-0804">Transcription</keyword>
<evidence type="ECO:0000256" key="5">
    <source>
        <dbReference type="ARBA" id="ARBA00023242"/>
    </source>
</evidence>
<dbReference type="AlphaFoldDB" id="A0A1B6EAS0"/>
<dbReference type="InterPro" id="IPR013907">
    <property type="entry name" value="Sds3"/>
</dbReference>
<evidence type="ECO:0000256" key="3">
    <source>
        <dbReference type="ARBA" id="ARBA00023015"/>
    </source>
</evidence>
<name>A0A1B6EAS0_9HEMI</name>
<keyword evidence="2" id="KW-0678">Repressor</keyword>
<proteinExistence type="predicted"/>